<dbReference type="Gene3D" id="2.40.10.120">
    <property type="match status" value="1"/>
</dbReference>
<dbReference type="PRINTS" id="PR00834">
    <property type="entry name" value="PROTEASES2C"/>
</dbReference>
<sequence length="420" mass="43864">MSRKLLILIIIVGLVGGLAGSSVSVENVKASLLDDFLNLFRGNATSTTTGVATSTAKTPVALYKPVIDYEEAVIGAVKNAAPSVVSIVIAKDLPVIENCPYNPFGDLPPEFQQFFGGQSFQFSQPCEKGTKLQEVGGGTGFFVSADGLILTNKHVVTDASAQYTVLTNDGKKYDARVLARDPVQDLAVIKIDGTGFKPVVMGNSDSVQLGQTAIAIGNALGEFRNTVSVGVISGLARTVTASGGGFGQETLQGVFQTDAAINPGNSGGPLLNLKGEVIGINVAMASGAQSIGFAIPINQAKRDVNSVKQTGGIQTPYLGVRYLAVTPDLAEQQKLLVDYGALVRGSREGPAVIPDSPAAKAGIEAEDVILELDGQKIDQDHSLGYLIQQHNVGDSVGLKVWRGGRVLDLSVTFAPRPTDQ</sequence>
<dbReference type="SMART" id="SM00228">
    <property type="entry name" value="PDZ"/>
    <property type="match status" value="1"/>
</dbReference>
<reference evidence="4 5" key="1">
    <citation type="journal article" date="2015" name="Nature">
        <title>rRNA introns, odd ribosomes, and small enigmatic genomes across a large radiation of phyla.</title>
        <authorList>
            <person name="Brown C.T."/>
            <person name="Hug L.A."/>
            <person name="Thomas B.C."/>
            <person name="Sharon I."/>
            <person name="Castelle C.J."/>
            <person name="Singh A."/>
            <person name="Wilkins M.J."/>
            <person name="Williams K.H."/>
            <person name="Banfield J.F."/>
        </authorList>
    </citation>
    <scope>NUCLEOTIDE SEQUENCE [LARGE SCALE GENOMIC DNA]</scope>
</reference>
<name>A0A0G1XAY9_9BACT</name>
<gene>
    <name evidence="4" type="ORF">UY23_C0001G0111</name>
</gene>
<dbReference type="InterPro" id="IPR001940">
    <property type="entry name" value="Peptidase_S1C"/>
</dbReference>
<dbReference type="Pfam" id="PF13180">
    <property type="entry name" value="PDZ_2"/>
    <property type="match status" value="1"/>
</dbReference>
<evidence type="ECO:0000259" key="3">
    <source>
        <dbReference type="SMART" id="SM00228"/>
    </source>
</evidence>
<dbReference type="Gene3D" id="2.30.42.10">
    <property type="match status" value="1"/>
</dbReference>
<evidence type="ECO:0000256" key="2">
    <source>
        <dbReference type="ARBA" id="ARBA00022801"/>
    </source>
</evidence>
<dbReference type="PATRIC" id="fig|1618660.3.peg.116"/>
<keyword evidence="1 4" id="KW-0645">Protease</keyword>
<dbReference type="InterPro" id="IPR001478">
    <property type="entry name" value="PDZ"/>
</dbReference>
<evidence type="ECO:0000313" key="5">
    <source>
        <dbReference type="Proteomes" id="UP000034956"/>
    </source>
</evidence>
<organism evidence="4 5">
    <name type="scientific">Candidatus Jorgensenbacteria bacterium GW2011_GWA1_48_11</name>
    <dbReference type="NCBI Taxonomy" id="1618660"/>
    <lineage>
        <taxon>Bacteria</taxon>
        <taxon>Candidatus Joergenseniibacteriota</taxon>
    </lineage>
</organism>
<dbReference type="Proteomes" id="UP000034956">
    <property type="component" value="Unassembled WGS sequence"/>
</dbReference>
<dbReference type="GO" id="GO:0004252">
    <property type="term" value="F:serine-type endopeptidase activity"/>
    <property type="evidence" value="ECO:0007669"/>
    <property type="project" value="InterPro"/>
</dbReference>
<dbReference type="SUPFAM" id="SSF50494">
    <property type="entry name" value="Trypsin-like serine proteases"/>
    <property type="match status" value="1"/>
</dbReference>
<dbReference type="Pfam" id="PF13365">
    <property type="entry name" value="Trypsin_2"/>
    <property type="match status" value="1"/>
</dbReference>
<comment type="caution">
    <text evidence="4">The sequence shown here is derived from an EMBL/GenBank/DDBJ whole genome shotgun (WGS) entry which is preliminary data.</text>
</comment>
<dbReference type="InterPro" id="IPR036034">
    <property type="entry name" value="PDZ_sf"/>
</dbReference>
<dbReference type="PANTHER" id="PTHR43343:SF3">
    <property type="entry name" value="PROTEASE DO-LIKE 8, CHLOROPLASTIC"/>
    <property type="match status" value="1"/>
</dbReference>
<dbReference type="GO" id="GO:0006508">
    <property type="term" value="P:proteolysis"/>
    <property type="evidence" value="ECO:0007669"/>
    <property type="project" value="UniProtKB-KW"/>
</dbReference>
<dbReference type="AlphaFoldDB" id="A0A0G1XAY9"/>
<feature type="domain" description="PDZ" evidence="3">
    <location>
        <begin position="316"/>
        <end position="404"/>
    </location>
</feature>
<evidence type="ECO:0000313" key="4">
    <source>
        <dbReference type="EMBL" id="KKU91505.1"/>
    </source>
</evidence>
<dbReference type="PANTHER" id="PTHR43343">
    <property type="entry name" value="PEPTIDASE S12"/>
    <property type="match status" value="1"/>
</dbReference>
<keyword evidence="2" id="KW-0378">Hydrolase</keyword>
<accession>A0A0G1XAY9</accession>
<proteinExistence type="predicted"/>
<dbReference type="InterPro" id="IPR051201">
    <property type="entry name" value="Chloro_Bact_Ser_Proteases"/>
</dbReference>
<protein>
    <submittedName>
        <fullName evidence="4">Protease Do</fullName>
    </submittedName>
</protein>
<evidence type="ECO:0000256" key="1">
    <source>
        <dbReference type="ARBA" id="ARBA00022670"/>
    </source>
</evidence>
<dbReference type="EMBL" id="LCPF01000001">
    <property type="protein sequence ID" value="KKU91505.1"/>
    <property type="molecule type" value="Genomic_DNA"/>
</dbReference>
<dbReference type="InterPro" id="IPR009003">
    <property type="entry name" value="Peptidase_S1_PA"/>
</dbReference>
<dbReference type="SUPFAM" id="SSF50156">
    <property type="entry name" value="PDZ domain-like"/>
    <property type="match status" value="1"/>
</dbReference>